<reference evidence="2" key="1">
    <citation type="journal article" date="2022" name="Mol. Ecol. Resour.">
        <title>The genomes of chicory, endive, great burdock and yacon provide insights into Asteraceae palaeo-polyploidization history and plant inulin production.</title>
        <authorList>
            <person name="Fan W."/>
            <person name="Wang S."/>
            <person name="Wang H."/>
            <person name="Wang A."/>
            <person name="Jiang F."/>
            <person name="Liu H."/>
            <person name="Zhao H."/>
            <person name="Xu D."/>
            <person name="Zhang Y."/>
        </authorList>
    </citation>
    <scope>NUCLEOTIDE SEQUENCE [LARGE SCALE GENOMIC DNA]</scope>
    <source>
        <strain evidence="2">cv. Niubang</strain>
    </source>
</reference>
<reference evidence="1 2" key="2">
    <citation type="journal article" date="2022" name="Mol. Ecol. Resour.">
        <title>The genomes of chicory, endive, great burdock and yacon provide insights into Asteraceae paleo-polyploidization history and plant inulin production.</title>
        <authorList>
            <person name="Fan W."/>
            <person name="Wang S."/>
            <person name="Wang H."/>
            <person name="Wang A."/>
            <person name="Jiang F."/>
            <person name="Liu H."/>
            <person name="Zhao H."/>
            <person name="Xu D."/>
            <person name="Zhang Y."/>
        </authorList>
    </citation>
    <scope>NUCLEOTIDE SEQUENCE [LARGE SCALE GENOMIC DNA]</scope>
    <source>
        <strain evidence="2">cv. Niubang</strain>
    </source>
</reference>
<evidence type="ECO:0000313" key="1">
    <source>
        <dbReference type="EMBL" id="KAI3702704.1"/>
    </source>
</evidence>
<evidence type="ECO:0000313" key="2">
    <source>
        <dbReference type="Proteomes" id="UP001055879"/>
    </source>
</evidence>
<dbReference type="Proteomes" id="UP001055879">
    <property type="component" value="Linkage Group LG09"/>
</dbReference>
<accession>A0ACB8ZXK7</accession>
<keyword evidence="2" id="KW-1185">Reference proteome</keyword>
<proteinExistence type="predicted"/>
<sequence length="316" mass="36125">MDWTENECCIFCDKGGKLLVCNDDGCPISVHKDCMDCKDCKAWLSDNHNFYCSFCLYRRLTIETCQLRDKAILAKKALSNFLGEKHRDGNYHEPKPEMTNEKEQILSRNGNTCRIMVVYKARSDPIVGRGVDCVLCKEQWMNGDELELGVCEGVRVEDRVENAECKDGGLAEVRSTFKEKAAPSENVVISSCVEKETARQKRKRSEALNRTGKGRTEQCVTDHGAKTFESVPLGPQFESKPNRPTEFDRHAKPLKGKRRVRWSDEEEDMLKEGVEKFSATAHKNLPWKKVLEFGHHVFDASRTPADLKDKWRNMAK</sequence>
<comment type="caution">
    <text evidence="1">The sequence shown here is derived from an EMBL/GenBank/DDBJ whole genome shotgun (WGS) entry which is preliminary data.</text>
</comment>
<name>A0ACB8ZXK7_ARCLA</name>
<protein>
    <submittedName>
        <fullName evidence="1">Uncharacterized protein</fullName>
    </submittedName>
</protein>
<gene>
    <name evidence="1" type="ORF">L6452_28454</name>
</gene>
<dbReference type="EMBL" id="CM042055">
    <property type="protein sequence ID" value="KAI3702704.1"/>
    <property type="molecule type" value="Genomic_DNA"/>
</dbReference>
<organism evidence="1 2">
    <name type="scientific">Arctium lappa</name>
    <name type="common">Greater burdock</name>
    <name type="synonym">Lappa major</name>
    <dbReference type="NCBI Taxonomy" id="4217"/>
    <lineage>
        <taxon>Eukaryota</taxon>
        <taxon>Viridiplantae</taxon>
        <taxon>Streptophyta</taxon>
        <taxon>Embryophyta</taxon>
        <taxon>Tracheophyta</taxon>
        <taxon>Spermatophyta</taxon>
        <taxon>Magnoliopsida</taxon>
        <taxon>eudicotyledons</taxon>
        <taxon>Gunneridae</taxon>
        <taxon>Pentapetalae</taxon>
        <taxon>asterids</taxon>
        <taxon>campanulids</taxon>
        <taxon>Asterales</taxon>
        <taxon>Asteraceae</taxon>
        <taxon>Carduoideae</taxon>
        <taxon>Cardueae</taxon>
        <taxon>Arctiinae</taxon>
        <taxon>Arctium</taxon>
    </lineage>
</organism>